<dbReference type="Pfam" id="PF18921">
    <property type="entry name" value="Cyanophycin_syn"/>
    <property type="match status" value="1"/>
</dbReference>
<feature type="compositionally biased region" description="Acidic residues" evidence="1">
    <location>
        <begin position="191"/>
        <end position="200"/>
    </location>
</feature>
<evidence type="ECO:0000313" key="3">
    <source>
        <dbReference type="EMBL" id="GJM54421.1"/>
    </source>
</evidence>
<sequence length="200" mass="20601">MAQLIDIQKVVVGPKDLTATVRVAEGAPLMTSEDVEATAHVYWLMPQVASHACLGDAAPTFQDVMGDTELAHLLEHVTVELLARTNMAGDIACGRTRATDDGRTWEVSFPCPDDVLVTGALSSAAWILQWAFAGANPATEPDVDAIVEGLAQLVQAAYATAGDGAGPAEDAEGDPEPEGEPAGGDAVPDAVAEEAEGPLA</sequence>
<feature type="compositionally biased region" description="Acidic residues" evidence="1">
    <location>
        <begin position="169"/>
        <end position="179"/>
    </location>
</feature>
<dbReference type="InterPro" id="IPR044019">
    <property type="entry name" value="Cyanophycin_syn_N"/>
</dbReference>
<accession>A0AAV5B0R4</accession>
<gene>
    <name evidence="3" type="ORF">ATOP_00760</name>
</gene>
<feature type="region of interest" description="Disordered" evidence="1">
    <location>
        <begin position="161"/>
        <end position="200"/>
    </location>
</feature>
<evidence type="ECO:0000256" key="1">
    <source>
        <dbReference type="SAM" id="MobiDB-lite"/>
    </source>
</evidence>
<dbReference type="RefSeq" id="WP_135977932.1">
    <property type="nucleotide sequence ID" value="NZ_BQKC01000001.1"/>
</dbReference>
<organism evidence="3 4">
    <name type="scientific">Granulimonas faecalis</name>
    <dbReference type="NCBI Taxonomy" id="2894155"/>
    <lineage>
        <taxon>Bacteria</taxon>
        <taxon>Bacillati</taxon>
        <taxon>Actinomycetota</taxon>
        <taxon>Coriobacteriia</taxon>
        <taxon>Coriobacteriales</taxon>
        <taxon>Kribbibacteriaceae</taxon>
        <taxon>Granulimonas</taxon>
    </lineage>
</organism>
<dbReference type="EMBL" id="BQKC01000001">
    <property type="protein sequence ID" value="GJM54421.1"/>
    <property type="molecule type" value="Genomic_DNA"/>
</dbReference>
<keyword evidence="4" id="KW-1185">Reference proteome</keyword>
<evidence type="ECO:0000259" key="2">
    <source>
        <dbReference type="Pfam" id="PF18921"/>
    </source>
</evidence>
<dbReference type="Proteomes" id="UP001055025">
    <property type="component" value="Unassembled WGS sequence"/>
</dbReference>
<feature type="domain" description="Cyanophycin synthase-like N-terminal" evidence="2">
    <location>
        <begin position="39"/>
        <end position="113"/>
    </location>
</feature>
<name>A0AAV5B0R4_9ACTN</name>
<reference evidence="3" key="1">
    <citation type="journal article" date="2022" name="Int. J. Syst. Evol. Microbiol.">
        <title>Granulimonas faecalis gen. nov., sp. nov., and Leptogranulimonas caecicola gen. nov., sp. nov., novel lactate-producing Atopobiaceae bacteria isolated from mouse intestines, and an emended description of the family Atopobiaceae.</title>
        <authorList>
            <person name="Morinaga K."/>
            <person name="Kusada H."/>
            <person name="Sakamoto S."/>
            <person name="Murakami T."/>
            <person name="Toyoda A."/>
            <person name="Mori H."/>
            <person name="Meng X.Y."/>
            <person name="Takashino M."/>
            <person name="Murotomi K."/>
            <person name="Tamaki H."/>
        </authorList>
    </citation>
    <scope>NUCLEOTIDE SEQUENCE</scope>
    <source>
        <strain evidence="3">OPF53</strain>
    </source>
</reference>
<protein>
    <recommendedName>
        <fullName evidence="2">Cyanophycin synthase-like N-terminal domain-containing protein</fullName>
    </recommendedName>
</protein>
<evidence type="ECO:0000313" key="4">
    <source>
        <dbReference type="Proteomes" id="UP001055025"/>
    </source>
</evidence>
<proteinExistence type="predicted"/>
<dbReference type="AlphaFoldDB" id="A0AAV5B0R4"/>
<comment type="caution">
    <text evidence="3">The sequence shown here is derived from an EMBL/GenBank/DDBJ whole genome shotgun (WGS) entry which is preliminary data.</text>
</comment>